<feature type="transmembrane region" description="Helical" evidence="1">
    <location>
        <begin position="6"/>
        <end position="25"/>
    </location>
</feature>
<accession>A0ABU1T096</accession>
<organism evidence="2 3">
    <name type="scientific">Arcanobacterium hippocoleae</name>
    <dbReference type="NCBI Taxonomy" id="149017"/>
    <lineage>
        <taxon>Bacteria</taxon>
        <taxon>Bacillati</taxon>
        <taxon>Actinomycetota</taxon>
        <taxon>Actinomycetes</taxon>
        <taxon>Actinomycetales</taxon>
        <taxon>Actinomycetaceae</taxon>
        <taxon>Arcanobacterium</taxon>
    </lineage>
</organism>
<gene>
    <name evidence="2" type="ORF">J2S36_000315</name>
</gene>
<dbReference type="Proteomes" id="UP001266099">
    <property type="component" value="Unassembled WGS sequence"/>
</dbReference>
<comment type="caution">
    <text evidence="2">The sequence shown here is derived from an EMBL/GenBank/DDBJ whole genome shotgun (WGS) entry which is preliminary data.</text>
</comment>
<dbReference type="EMBL" id="JAVDUJ010000001">
    <property type="protein sequence ID" value="MDR6938772.1"/>
    <property type="molecule type" value="Genomic_DNA"/>
</dbReference>
<keyword evidence="1" id="KW-0472">Membrane</keyword>
<keyword evidence="1" id="KW-1133">Transmembrane helix</keyword>
<keyword evidence="3" id="KW-1185">Reference proteome</keyword>
<protein>
    <submittedName>
        <fullName evidence="2">Uncharacterized protein</fullName>
    </submittedName>
</protein>
<name>A0ABU1T096_9ACTO</name>
<dbReference type="RefSeq" id="WP_309954844.1">
    <property type="nucleotide sequence ID" value="NZ_JAVDUJ010000001.1"/>
</dbReference>
<evidence type="ECO:0000313" key="3">
    <source>
        <dbReference type="Proteomes" id="UP001266099"/>
    </source>
</evidence>
<evidence type="ECO:0000313" key="2">
    <source>
        <dbReference type="EMBL" id="MDR6938772.1"/>
    </source>
</evidence>
<sequence>MAWKILIVGLFVLAIYFGYQVFLLVRALKKLAHAASGFGAAFSPYATAHLRKYVASRSVWEDPQRIVAALAVHAQIKDTRQCNRQRRFTLATDRWMQSDSASYSRIDTPARMQAKNYRAARKENLRTEK</sequence>
<keyword evidence="1" id="KW-0812">Transmembrane</keyword>
<reference evidence="2 3" key="1">
    <citation type="submission" date="2023-07" db="EMBL/GenBank/DDBJ databases">
        <title>Sequencing the genomes of 1000 actinobacteria strains.</title>
        <authorList>
            <person name="Klenk H.-P."/>
        </authorList>
    </citation>
    <scope>NUCLEOTIDE SEQUENCE [LARGE SCALE GENOMIC DNA]</scope>
    <source>
        <strain evidence="2 3">DSM 15539</strain>
    </source>
</reference>
<proteinExistence type="predicted"/>
<evidence type="ECO:0000256" key="1">
    <source>
        <dbReference type="SAM" id="Phobius"/>
    </source>
</evidence>